<evidence type="ECO:0000313" key="3">
    <source>
        <dbReference type="EMBL" id="HHN52092.1"/>
    </source>
</evidence>
<protein>
    <submittedName>
        <fullName evidence="2">Uncharacterized protein</fullName>
    </submittedName>
</protein>
<comment type="caution">
    <text evidence="2">The sequence shown here is derived from an EMBL/GenBank/DDBJ whole genome shotgun (WGS) entry which is preliminary data.</text>
</comment>
<accession>A0A7C4E0P9</accession>
<dbReference type="AlphaFoldDB" id="A0A7C4E0P9"/>
<dbReference type="EMBL" id="DTAD01000024">
    <property type="protein sequence ID" value="HGN89960.1"/>
    <property type="molecule type" value="Genomic_DNA"/>
</dbReference>
<dbReference type="EMBL" id="DTCM01000082">
    <property type="protein sequence ID" value="HGL41355.1"/>
    <property type="molecule type" value="Genomic_DNA"/>
</dbReference>
<proteinExistence type="predicted"/>
<reference evidence="2" key="1">
    <citation type="journal article" date="2020" name="mSystems">
        <title>Genome- and Community-Level Interaction Insights into Carbon Utilization and Element Cycling Functions of Hydrothermarchaeota in Hydrothermal Sediment.</title>
        <authorList>
            <person name="Zhou Z."/>
            <person name="Liu Y."/>
            <person name="Xu W."/>
            <person name="Pan J."/>
            <person name="Luo Z.H."/>
            <person name="Li M."/>
        </authorList>
    </citation>
    <scope>NUCLEOTIDE SEQUENCE [LARGE SCALE GENOMIC DNA]</scope>
    <source>
        <strain evidence="3">SpSt-1073</strain>
        <strain evidence="2">SpSt-613</strain>
        <strain evidence="1">SpSt-669</strain>
    </source>
</reference>
<name>A0A7C4E0P9_CALS0</name>
<gene>
    <name evidence="3" type="ORF">ENM30_02135</name>
    <name evidence="2" type="ORF">ENT82_02370</name>
    <name evidence="1" type="ORF">ENU43_06805</name>
</gene>
<evidence type="ECO:0000313" key="2">
    <source>
        <dbReference type="EMBL" id="HGN89960.1"/>
    </source>
</evidence>
<dbReference type="EMBL" id="DRXG01000042">
    <property type="protein sequence ID" value="HHN52092.1"/>
    <property type="molecule type" value="Genomic_DNA"/>
</dbReference>
<sequence>MNLYLQMEGLSPRAKFFEELVNSWSGLTRRVRMLMRSPMKPRAISPYDVYMAAEPVNKLGITVGL</sequence>
<evidence type="ECO:0000313" key="1">
    <source>
        <dbReference type="EMBL" id="HGL41355.1"/>
    </source>
</evidence>
<organism evidence="2">
    <name type="scientific">Caldiarchaeum subterraneum</name>
    <dbReference type="NCBI Taxonomy" id="311458"/>
    <lineage>
        <taxon>Archaea</taxon>
        <taxon>Nitrososphaerota</taxon>
        <taxon>Candidatus Caldarchaeales</taxon>
        <taxon>Candidatus Caldarchaeaceae</taxon>
        <taxon>Candidatus Caldarchaeum</taxon>
    </lineage>
</organism>